<comment type="caution">
    <text evidence="1">The sequence shown here is derived from an EMBL/GenBank/DDBJ whole genome shotgun (WGS) entry which is preliminary data.</text>
</comment>
<keyword evidence="2" id="KW-1185">Reference proteome</keyword>
<reference evidence="1" key="1">
    <citation type="submission" date="2016-10" db="EMBL/GenBank/DDBJ databases">
        <authorList>
            <person name="Varghese N."/>
            <person name="Submissions S."/>
        </authorList>
    </citation>
    <scope>NUCLEOTIDE SEQUENCE [LARGE SCALE GENOMIC DNA]</scope>
    <source>
        <strain evidence="1">YR281</strain>
    </source>
</reference>
<name>A0A7Z7FQY8_9BURK</name>
<dbReference type="EMBL" id="FNDI01000053">
    <property type="protein sequence ID" value="SDJ47233.1"/>
    <property type="molecule type" value="Genomic_DNA"/>
</dbReference>
<protein>
    <submittedName>
        <fullName evidence="1">Uncharacterized protein</fullName>
    </submittedName>
</protein>
<gene>
    <name evidence="1" type="ORF">SAMN04487926_15322</name>
</gene>
<dbReference type="AlphaFoldDB" id="A0A7Z7FQY8"/>
<proteinExistence type="predicted"/>
<evidence type="ECO:0000313" key="2">
    <source>
        <dbReference type="Proteomes" id="UP000198900"/>
    </source>
</evidence>
<evidence type="ECO:0000313" key="1">
    <source>
        <dbReference type="EMBL" id="SDJ47233.1"/>
    </source>
</evidence>
<accession>A0A7Z7FQY8</accession>
<organism evidence="1 2">
    <name type="scientific">Paraburkholderia steynii</name>
    <dbReference type="NCBI Taxonomy" id="1245441"/>
    <lineage>
        <taxon>Bacteria</taxon>
        <taxon>Pseudomonadati</taxon>
        <taxon>Pseudomonadota</taxon>
        <taxon>Betaproteobacteria</taxon>
        <taxon>Burkholderiales</taxon>
        <taxon>Burkholderiaceae</taxon>
        <taxon>Paraburkholderia</taxon>
    </lineage>
</organism>
<sequence length="107" mass="11717">MAVWRELDFPKSTSTDSKVTKLGSGYSHFPSPGALFETVAAWVAEEMNKRVSASLASVAVPHTAAPGKRYSLFLVALCVRVNDRKCRDLLYDQQLPIQTCVTGNSQV</sequence>
<dbReference type="Proteomes" id="UP000198900">
    <property type="component" value="Unassembled WGS sequence"/>
</dbReference>